<dbReference type="FunFam" id="3.30.70.80:FF:000003">
    <property type="entry name" value="Subtilisin-like protease SBT1.9"/>
    <property type="match status" value="1"/>
</dbReference>
<feature type="signal peptide" evidence="11">
    <location>
        <begin position="1"/>
        <end position="24"/>
    </location>
</feature>
<evidence type="ECO:0000313" key="16">
    <source>
        <dbReference type="EMBL" id="CAI9281968.1"/>
    </source>
</evidence>
<dbReference type="InterPro" id="IPR003137">
    <property type="entry name" value="PA_domain"/>
</dbReference>
<dbReference type="GO" id="GO:0005576">
    <property type="term" value="C:extracellular region"/>
    <property type="evidence" value="ECO:0007669"/>
    <property type="project" value="UniProtKB-SubCell"/>
</dbReference>
<dbReference type="GO" id="GO:0004252">
    <property type="term" value="F:serine-type endopeptidase activity"/>
    <property type="evidence" value="ECO:0007669"/>
    <property type="project" value="UniProtKB-UniRule"/>
</dbReference>
<evidence type="ECO:0000259" key="14">
    <source>
        <dbReference type="Pfam" id="PF05922"/>
    </source>
</evidence>
<feature type="active site" description="Charge relay system" evidence="9 10">
    <location>
        <position position="210"/>
    </location>
</feature>
<dbReference type="Pfam" id="PF02225">
    <property type="entry name" value="PA"/>
    <property type="match status" value="1"/>
</dbReference>
<feature type="domain" description="Subtilisin-like protease fibronectin type-III" evidence="15">
    <location>
        <begin position="612"/>
        <end position="709"/>
    </location>
</feature>
<dbReference type="PRINTS" id="PR00723">
    <property type="entry name" value="SUBTILISIN"/>
</dbReference>
<name>A0AA36E4J1_LACSI</name>
<dbReference type="Pfam" id="PF05922">
    <property type="entry name" value="Inhibitor_I9"/>
    <property type="match status" value="1"/>
</dbReference>
<protein>
    <recommendedName>
        <fullName evidence="18">Subtilisin-like protease</fullName>
    </recommendedName>
</protein>
<comment type="subcellular location">
    <subcellularLocation>
        <location evidence="1">Secreted</location>
    </subcellularLocation>
</comment>
<dbReference type="PROSITE" id="PS00138">
    <property type="entry name" value="SUBTILASE_SER"/>
    <property type="match status" value="1"/>
</dbReference>
<feature type="domain" description="Inhibitor I9" evidence="14">
    <location>
        <begin position="30"/>
        <end position="105"/>
    </location>
</feature>
<dbReference type="SUPFAM" id="SSF52025">
    <property type="entry name" value="PA domain"/>
    <property type="match status" value="1"/>
</dbReference>
<dbReference type="InterPro" id="IPR037045">
    <property type="entry name" value="S8pro/Inhibitor_I9_sf"/>
</dbReference>
<organism evidence="16 17">
    <name type="scientific">Lactuca saligna</name>
    <name type="common">Willowleaf lettuce</name>
    <dbReference type="NCBI Taxonomy" id="75948"/>
    <lineage>
        <taxon>Eukaryota</taxon>
        <taxon>Viridiplantae</taxon>
        <taxon>Streptophyta</taxon>
        <taxon>Embryophyta</taxon>
        <taxon>Tracheophyta</taxon>
        <taxon>Spermatophyta</taxon>
        <taxon>Magnoliopsida</taxon>
        <taxon>eudicotyledons</taxon>
        <taxon>Gunneridae</taxon>
        <taxon>Pentapetalae</taxon>
        <taxon>asterids</taxon>
        <taxon>campanulids</taxon>
        <taxon>Asterales</taxon>
        <taxon>Asteraceae</taxon>
        <taxon>Cichorioideae</taxon>
        <taxon>Cichorieae</taxon>
        <taxon>Lactucinae</taxon>
        <taxon>Lactuca</taxon>
    </lineage>
</organism>
<dbReference type="GO" id="GO:0006508">
    <property type="term" value="P:proteolysis"/>
    <property type="evidence" value="ECO:0007669"/>
    <property type="project" value="UniProtKB-KW"/>
</dbReference>
<evidence type="ECO:0000259" key="15">
    <source>
        <dbReference type="Pfam" id="PF17766"/>
    </source>
</evidence>
<keyword evidence="5 11" id="KW-0732">Signal</keyword>
<dbReference type="Gene3D" id="3.50.30.30">
    <property type="match status" value="1"/>
</dbReference>
<proteinExistence type="inferred from homology"/>
<comment type="similarity">
    <text evidence="2 10">Belongs to the peptidase S8 family.</text>
</comment>
<dbReference type="PANTHER" id="PTHR10795">
    <property type="entry name" value="PROPROTEIN CONVERTASE SUBTILISIN/KEXIN"/>
    <property type="match status" value="1"/>
</dbReference>
<dbReference type="InterPro" id="IPR015500">
    <property type="entry name" value="Peptidase_S8_subtilisin-rel"/>
</dbReference>
<feature type="domain" description="Peptidase S8/S53" evidence="12">
    <location>
        <begin position="129"/>
        <end position="572"/>
    </location>
</feature>
<dbReference type="Gene3D" id="3.30.70.80">
    <property type="entry name" value="Peptidase S8 propeptide/proteinase inhibitor I9"/>
    <property type="match status" value="1"/>
</dbReference>
<dbReference type="Pfam" id="PF00082">
    <property type="entry name" value="Peptidase_S8"/>
    <property type="match status" value="1"/>
</dbReference>
<dbReference type="FunFam" id="3.50.30.30:FF:000005">
    <property type="entry name" value="subtilisin-like protease SBT1.5"/>
    <property type="match status" value="1"/>
</dbReference>
<evidence type="ECO:0000259" key="12">
    <source>
        <dbReference type="Pfam" id="PF00082"/>
    </source>
</evidence>
<gene>
    <name evidence="16" type="ORF">LSALG_LOCUS21634</name>
</gene>
<dbReference type="Gene3D" id="3.40.50.200">
    <property type="entry name" value="Peptidase S8/S53 domain"/>
    <property type="match status" value="1"/>
</dbReference>
<dbReference type="SUPFAM" id="SSF54897">
    <property type="entry name" value="Protease propeptides/inhibitors"/>
    <property type="match status" value="1"/>
</dbReference>
<evidence type="ECO:0000259" key="13">
    <source>
        <dbReference type="Pfam" id="PF02225"/>
    </source>
</evidence>
<dbReference type="InterPro" id="IPR041469">
    <property type="entry name" value="Subtilisin-like_FN3"/>
</dbReference>
<reference evidence="16" key="1">
    <citation type="submission" date="2023-04" db="EMBL/GenBank/DDBJ databases">
        <authorList>
            <person name="Vijverberg K."/>
            <person name="Xiong W."/>
            <person name="Schranz E."/>
        </authorList>
    </citation>
    <scope>NUCLEOTIDE SEQUENCE</scope>
</reference>
<evidence type="ECO:0008006" key="18">
    <source>
        <dbReference type="Google" id="ProtNLM"/>
    </source>
</evidence>
<dbReference type="InterPro" id="IPR045051">
    <property type="entry name" value="SBT"/>
</dbReference>
<evidence type="ECO:0000313" key="17">
    <source>
        <dbReference type="Proteomes" id="UP001177003"/>
    </source>
</evidence>
<feature type="active site" description="Charge relay system" evidence="9 10">
    <location>
        <position position="531"/>
    </location>
</feature>
<dbReference type="CDD" id="cd02120">
    <property type="entry name" value="PA_subtilisin_like"/>
    <property type="match status" value="1"/>
</dbReference>
<dbReference type="InterPro" id="IPR046450">
    <property type="entry name" value="PA_dom_sf"/>
</dbReference>
<dbReference type="GO" id="GO:0048731">
    <property type="term" value="P:system development"/>
    <property type="evidence" value="ECO:0007669"/>
    <property type="project" value="UniProtKB-ARBA"/>
</dbReference>
<dbReference type="SUPFAM" id="SSF52058">
    <property type="entry name" value="L domain-like"/>
    <property type="match status" value="1"/>
</dbReference>
<keyword evidence="4 10" id="KW-0645">Protease</keyword>
<keyword evidence="3" id="KW-0964">Secreted</keyword>
<feature type="chain" id="PRO_5041360682" description="Subtilisin-like protease" evidence="11">
    <location>
        <begin position="25"/>
        <end position="824"/>
    </location>
</feature>
<evidence type="ECO:0000256" key="2">
    <source>
        <dbReference type="ARBA" id="ARBA00011073"/>
    </source>
</evidence>
<dbReference type="FunFam" id="3.40.50.200:FF:000006">
    <property type="entry name" value="Subtilisin-like protease SBT1.5"/>
    <property type="match status" value="1"/>
</dbReference>
<dbReference type="Pfam" id="PF17766">
    <property type="entry name" value="fn3_6"/>
    <property type="match status" value="1"/>
</dbReference>
<evidence type="ECO:0000256" key="10">
    <source>
        <dbReference type="PROSITE-ProRule" id="PRU01240"/>
    </source>
</evidence>
<feature type="domain" description="PA" evidence="13">
    <location>
        <begin position="372"/>
        <end position="446"/>
    </location>
</feature>
<keyword evidence="8" id="KW-0325">Glycoprotein</keyword>
<dbReference type="AlphaFoldDB" id="A0AA36E4J1"/>
<evidence type="ECO:0000256" key="8">
    <source>
        <dbReference type="ARBA" id="ARBA00023180"/>
    </source>
</evidence>
<feature type="active site" description="Charge relay system" evidence="9 10">
    <location>
        <position position="137"/>
    </location>
</feature>
<evidence type="ECO:0000256" key="11">
    <source>
        <dbReference type="SAM" id="SignalP"/>
    </source>
</evidence>
<accession>A0AA36E4J1</accession>
<evidence type="ECO:0000256" key="3">
    <source>
        <dbReference type="ARBA" id="ARBA00022525"/>
    </source>
</evidence>
<evidence type="ECO:0000256" key="7">
    <source>
        <dbReference type="ARBA" id="ARBA00022825"/>
    </source>
</evidence>
<keyword evidence="7 10" id="KW-0720">Serine protease</keyword>
<dbReference type="EMBL" id="OX465080">
    <property type="protein sequence ID" value="CAI9281968.1"/>
    <property type="molecule type" value="Genomic_DNA"/>
</dbReference>
<dbReference type="InterPro" id="IPR010259">
    <property type="entry name" value="S8pro/Inhibitor_I9"/>
</dbReference>
<dbReference type="InterPro" id="IPR023828">
    <property type="entry name" value="Peptidase_S8_Ser-AS"/>
</dbReference>
<dbReference type="SUPFAM" id="SSF52743">
    <property type="entry name" value="Subtilisin-like"/>
    <property type="match status" value="1"/>
</dbReference>
<dbReference type="CDD" id="cd04852">
    <property type="entry name" value="Peptidases_S8_3"/>
    <property type="match status" value="1"/>
</dbReference>
<evidence type="ECO:0000256" key="1">
    <source>
        <dbReference type="ARBA" id="ARBA00004613"/>
    </source>
</evidence>
<evidence type="ECO:0000256" key="6">
    <source>
        <dbReference type="ARBA" id="ARBA00022801"/>
    </source>
</evidence>
<evidence type="ECO:0000256" key="5">
    <source>
        <dbReference type="ARBA" id="ARBA00022729"/>
    </source>
</evidence>
<dbReference type="PROSITE" id="PS51892">
    <property type="entry name" value="SUBTILASE"/>
    <property type="match status" value="1"/>
</dbReference>
<evidence type="ECO:0000256" key="9">
    <source>
        <dbReference type="PIRSR" id="PIRSR615500-1"/>
    </source>
</evidence>
<dbReference type="Proteomes" id="UP001177003">
    <property type="component" value="Chromosome 4"/>
</dbReference>
<keyword evidence="17" id="KW-1185">Reference proteome</keyword>
<dbReference type="InterPro" id="IPR034197">
    <property type="entry name" value="Peptidases_S8_3"/>
</dbReference>
<evidence type="ECO:0000256" key="4">
    <source>
        <dbReference type="ARBA" id="ARBA00022670"/>
    </source>
</evidence>
<dbReference type="Gene3D" id="2.60.40.2310">
    <property type="match status" value="1"/>
</dbReference>
<dbReference type="InterPro" id="IPR000209">
    <property type="entry name" value="Peptidase_S8/S53_dom"/>
</dbReference>
<sequence length="824" mass="87891">MNPMEVVMMVVTVVFCYCCAVADQKHNKKTYIVHMDKSVKPSVFSDHLQWYANCMKSVSESTNMLYSYDYVMHGFSTRLSVEEAKQLEQQHGILSVQEEVIYKLHTTRSPEFLGLQSRGMIVSGPKSGGDVIVGVVDTGVWPGSKSLDDTGFGPIPVSWKGECETGTGFNVSSCNKKLIGARYFSIAYDAASGPIDEKLESMSPVDDDGHGTHTATTAAGSMVTGASFFGFAKGTARGMAPHARLAVYKACWAAGCHGSDILAAMEKAITDGVHVLSVSIGGTLSDYTNDFVAFGAFKVVSHGIFVASSADNNGPEPSNIANVAPWIATVGAGTLDRDFPAYVTLGNGKKFRGVSLYSGKRLSRTLIPLVFGDLCTPDSLPPEKVAGKIVMCERGVFSRLEKGKVVKKAGGSGMILANPDTFGEELMADPHVLPTAAVGETAGDAIKRYISLDNNPTATIASGGTQLGIQPSPVVASFSSRGPNPITPAILKPDLIAPGVSILAGWTGKVGPTGLAEDPQRVEFNFDTGTSMSCPHVSGLAALIKAAHPEWSPAAIRSALMTTAYSSYKNGEGLRDAATGRPSTPFDHGSGHVDPMFAGGKFTCGKKNRVEDLNYPSFAVPLLTDSIKDNGSSGQTVVKYRRSLTNVGNPATYKVSVSSNVSAVNITVEPDRLTFVKQGEKKAYTVTFTATSMQSGTKSFACLAWLFEENQLTCTVPLTLGLVQNVEVLRLDKNMISGDIPSNIYNLTSLNQFVWATTEAYSAPSTVLTSQRGLCMVASWWEIFRVPNNNNGIVGNFQLLGVNYVLVVFGGAYRRKRLPTYQGA</sequence>
<dbReference type="InterPro" id="IPR036852">
    <property type="entry name" value="Peptidase_S8/S53_dom_sf"/>
</dbReference>
<keyword evidence="6 10" id="KW-0378">Hydrolase</keyword>